<reference evidence="7" key="1">
    <citation type="submission" date="2025-08" db="UniProtKB">
        <authorList>
            <consortium name="RefSeq"/>
        </authorList>
    </citation>
    <scope>IDENTIFICATION</scope>
</reference>
<evidence type="ECO:0000256" key="3">
    <source>
        <dbReference type="ARBA" id="ARBA00023134"/>
    </source>
</evidence>
<dbReference type="FunFam" id="3.40.50.300:FF:000366">
    <property type="entry name" value="GTPase, IMAP family member 2"/>
    <property type="match status" value="1"/>
</dbReference>
<proteinExistence type="inferred from homology"/>
<accession>A0A3Q0HL10</accession>
<evidence type="ECO:0000256" key="1">
    <source>
        <dbReference type="ARBA" id="ARBA00008535"/>
    </source>
</evidence>
<dbReference type="PROSITE" id="PS51720">
    <property type="entry name" value="G_AIG1"/>
    <property type="match status" value="1"/>
</dbReference>
<organism evidence="6 7">
    <name type="scientific">Alligator sinensis</name>
    <name type="common">Chinese alligator</name>
    <dbReference type="NCBI Taxonomy" id="38654"/>
    <lineage>
        <taxon>Eukaryota</taxon>
        <taxon>Metazoa</taxon>
        <taxon>Chordata</taxon>
        <taxon>Craniata</taxon>
        <taxon>Vertebrata</taxon>
        <taxon>Euteleostomi</taxon>
        <taxon>Archelosauria</taxon>
        <taxon>Archosauria</taxon>
        <taxon>Crocodylia</taxon>
        <taxon>Alligatoridae</taxon>
        <taxon>Alligatorinae</taxon>
        <taxon>Alligator</taxon>
    </lineage>
</organism>
<feature type="domain" description="AIG1-type G" evidence="5">
    <location>
        <begin position="193"/>
        <end position="396"/>
    </location>
</feature>
<dbReference type="RefSeq" id="XP_025072352.1">
    <property type="nucleotide sequence ID" value="XM_025216567.1"/>
</dbReference>
<dbReference type="InterPro" id="IPR027417">
    <property type="entry name" value="P-loop_NTPase"/>
</dbReference>
<dbReference type="InterPro" id="IPR045058">
    <property type="entry name" value="GIMA/IAN/Toc"/>
</dbReference>
<dbReference type="SUPFAM" id="SSF52540">
    <property type="entry name" value="P-loop containing nucleoside triphosphate hydrolases"/>
    <property type="match status" value="1"/>
</dbReference>
<dbReference type="STRING" id="38654.A0A3Q0HL10"/>
<dbReference type="AlphaFoldDB" id="A0A3Q0HL10"/>
<feature type="compositionally biased region" description="Basic and acidic residues" evidence="4">
    <location>
        <begin position="402"/>
        <end position="419"/>
    </location>
</feature>
<evidence type="ECO:0000313" key="7">
    <source>
        <dbReference type="RefSeq" id="XP_025072352.1"/>
    </source>
</evidence>
<feature type="region of interest" description="Disordered" evidence="4">
    <location>
        <begin position="402"/>
        <end position="432"/>
    </location>
</feature>
<sequence length="458" mass="50972">MEREQKEDESPIQEPHAPDSETQLGCNSEEDRAAVKPVMGTSGVLTPLQQEDLMDALKDDAAEVPDMSNLPGLTLESADPQSSPNRELLAVVSFWANWLMALMKGLMQQNSHPCQLDVSFTCVRRKSQQEYLQKATCEASENPAEAQEAKTGEQGGDLGESFEELQPVAQDDAEDDYVIINRDLNWTELFDKEKVLRIILVGKTGAGKSATGNTLLGQRVFESKLGAKPVTETCAVESRSWEGWRVVVMDTPAIFDTPAPDEQVSCEIHHCFLLSAPGPHALVLVTQLGRFTEEDEDAVRRVKKIFGAGAMKFTIVLFTRKEDLGDGSLRDYVSYSENKALHHLIQECGGRYCAFNNKATGAEWEAQVNELMGKIVTMWWENGGCCHPSDVYKNAHLEMKRPQEATGEEGRRKNLHDPVECGETVEESSTGPEALQENIAYLDEVTSHKRDEEDTCFW</sequence>
<keyword evidence="6" id="KW-1185">Reference proteome</keyword>
<dbReference type="PANTHER" id="PTHR10903:SF73">
    <property type="entry name" value="GTPASE IMAP FAMILY MEMBER 8"/>
    <property type="match status" value="1"/>
</dbReference>
<dbReference type="Gene3D" id="3.40.50.300">
    <property type="entry name" value="P-loop containing nucleotide triphosphate hydrolases"/>
    <property type="match status" value="1"/>
</dbReference>
<dbReference type="GeneID" id="102369332"/>
<dbReference type="PANTHER" id="PTHR10903">
    <property type="entry name" value="GTPASE, IMAP FAMILY MEMBER-RELATED"/>
    <property type="match status" value="1"/>
</dbReference>
<protein>
    <submittedName>
        <fullName evidence="7">GTPase IMAP family member 4-like isoform X1</fullName>
    </submittedName>
</protein>
<name>A0A3Q0HL10_ALLSI</name>
<dbReference type="Pfam" id="PF04548">
    <property type="entry name" value="AIG1"/>
    <property type="match status" value="1"/>
</dbReference>
<dbReference type="KEGG" id="asn:102369332"/>
<evidence type="ECO:0000256" key="4">
    <source>
        <dbReference type="SAM" id="MobiDB-lite"/>
    </source>
</evidence>
<dbReference type="CDD" id="cd01852">
    <property type="entry name" value="AIG1"/>
    <property type="match status" value="1"/>
</dbReference>
<evidence type="ECO:0000259" key="5">
    <source>
        <dbReference type="PROSITE" id="PS51720"/>
    </source>
</evidence>
<dbReference type="InParanoid" id="A0A3Q0HL10"/>
<keyword evidence="2" id="KW-0547">Nucleotide-binding</keyword>
<comment type="similarity">
    <text evidence="1">Belongs to the TRAFAC class TrmE-Era-EngA-EngB-Septin-like GTPase superfamily. AIG1/Toc34/Toc159-like paraseptin GTPase family. IAN subfamily.</text>
</comment>
<dbReference type="Proteomes" id="UP000189705">
    <property type="component" value="Unplaced"/>
</dbReference>
<feature type="region of interest" description="Disordered" evidence="4">
    <location>
        <begin position="1"/>
        <end position="47"/>
    </location>
</feature>
<dbReference type="InterPro" id="IPR006703">
    <property type="entry name" value="G_AIG1"/>
</dbReference>
<gene>
    <name evidence="7" type="primary">LOC102369332</name>
</gene>
<keyword evidence="3" id="KW-0342">GTP-binding</keyword>
<evidence type="ECO:0000256" key="2">
    <source>
        <dbReference type="ARBA" id="ARBA00022741"/>
    </source>
</evidence>
<dbReference type="GO" id="GO:0005525">
    <property type="term" value="F:GTP binding"/>
    <property type="evidence" value="ECO:0007669"/>
    <property type="project" value="UniProtKB-KW"/>
</dbReference>
<evidence type="ECO:0000313" key="6">
    <source>
        <dbReference type="Proteomes" id="UP000189705"/>
    </source>
</evidence>